<dbReference type="eggNOG" id="ENOG502SP44">
    <property type="taxonomic scope" value="Eukaryota"/>
</dbReference>
<evidence type="ECO:0000256" key="2">
    <source>
        <dbReference type="SAM" id="Phobius"/>
    </source>
</evidence>
<dbReference type="PANTHER" id="PTHR40465:SF1">
    <property type="entry name" value="DUF6534 DOMAIN-CONTAINING PROTEIN"/>
    <property type="match status" value="1"/>
</dbReference>
<feature type="transmembrane region" description="Helical" evidence="2">
    <location>
        <begin position="169"/>
        <end position="193"/>
    </location>
</feature>
<reference evidence="4 5" key="1">
    <citation type="journal article" date="2010" name="Proc. Natl. Acad. Sci. U.S.A.">
        <title>Insights into evolution of multicellular fungi from the assembled chromosomes of the mushroom Coprinopsis cinerea (Coprinus cinereus).</title>
        <authorList>
            <person name="Stajich J.E."/>
            <person name="Wilke S.K."/>
            <person name="Ahren D."/>
            <person name="Au C.H."/>
            <person name="Birren B.W."/>
            <person name="Borodovsky M."/>
            <person name="Burns C."/>
            <person name="Canback B."/>
            <person name="Casselton L.A."/>
            <person name="Cheng C.K."/>
            <person name="Deng J."/>
            <person name="Dietrich F.S."/>
            <person name="Fargo D.C."/>
            <person name="Farman M.L."/>
            <person name="Gathman A.C."/>
            <person name="Goldberg J."/>
            <person name="Guigo R."/>
            <person name="Hoegger P.J."/>
            <person name="Hooker J.B."/>
            <person name="Huggins A."/>
            <person name="James T.Y."/>
            <person name="Kamada T."/>
            <person name="Kilaru S."/>
            <person name="Kodira C."/>
            <person name="Kues U."/>
            <person name="Kupfer D."/>
            <person name="Kwan H.S."/>
            <person name="Lomsadze A."/>
            <person name="Li W."/>
            <person name="Lilly W.W."/>
            <person name="Ma L.J."/>
            <person name="Mackey A.J."/>
            <person name="Manning G."/>
            <person name="Martin F."/>
            <person name="Muraguchi H."/>
            <person name="Natvig D.O."/>
            <person name="Palmerini H."/>
            <person name="Ramesh M.A."/>
            <person name="Rehmeyer C.J."/>
            <person name="Roe B.A."/>
            <person name="Shenoy N."/>
            <person name="Stanke M."/>
            <person name="Ter-Hovhannisyan V."/>
            <person name="Tunlid A."/>
            <person name="Velagapudi R."/>
            <person name="Vision T.J."/>
            <person name="Zeng Q."/>
            <person name="Zolan M.E."/>
            <person name="Pukkila P.J."/>
        </authorList>
    </citation>
    <scope>NUCLEOTIDE SEQUENCE [LARGE SCALE GENOMIC DNA]</scope>
    <source>
        <strain evidence="5">Okayama-7 / 130 / ATCC MYA-4618 / FGSC 9003</strain>
    </source>
</reference>
<accession>A8PF54</accession>
<dbReference type="GeneID" id="6017587"/>
<dbReference type="HOGENOM" id="CLU_046025_10_1_1"/>
<keyword evidence="5" id="KW-1185">Reference proteome</keyword>
<dbReference type="STRING" id="240176.A8PF54"/>
<evidence type="ECO:0000259" key="3">
    <source>
        <dbReference type="Pfam" id="PF20152"/>
    </source>
</evidence>
<organism evidence="4 5">
    <name type="scientific">Coprinopsis cinerea (strain Okayama-7 / 130 / ATCC MYA-4618 / FGSC 9003)</name>
    <name type="common">Inky cap fungus</name>
    <name type="synonym">Hormographiella aspergillata</name>
    <dbReference type="NCBI Taxonomy" id="240176"/>
    <lineage>
        <taxon>Eukaryota</taxon>
        <taxon>Fungi</taxon>
        <taxon>Dikarya</taxon>
        <taxon>Basidiomycota</taxon>
        <taxon>Agaricomycotina</taxon>
        <taxon>Agaricomycetes</taxon>
        <taxon>Agaricomycetidae</taxon>
        <taxon>Agaricales</taxon>
        <taxon>Agaricineae</taxon>
        <taxon>Psathyrellaceae</taxon>
        <taxon>Coprinopsis</taxon>
    </lineage>
</organism>
<dbReference type="InterPro" id="IPR045339">
    <property type="entry name" value="DUF6534"/>
</dbReference>
<feature type="compositionally biased region" description="Basic and acidic residues" evidence="1">
    <location>
        <begin position="276"/>
        <end position="290"/>
    </location>
</feature>
<gene>
    <name evidence="4" type="ORF">CC1G_03160</name>
</gene>
<name>A8PF54_COPC7</name>
<keyword evidence="2" id="KW-0472">Membrane</keyword>
<feature type="region of interest" description="Disordered" evidence="1">
    <location>
        <begin position="267"/>
        <end position="290"/>
    </location>
</feature>
<sequence length="290" mass="32409">MSVAFVPNYGRLYGPQLIALVITSALWGVGALMTLHYFRTKAERDPLYYRVFIGLITIAATIQICFTGYQSYHDFIDEYDNTSLFGDIVFSIPGRYLCVYITTFLAQIFFTVRIFTLTHHLKSPLRWATVPVLALALLQFIAGCIQVHLQVISKDFQELGSRASLNKPITAVQGAATAACDVVITLTLCAIYLKYSQVSARVFTFFEKIIIFALNRAAATTLCAILSVSLYYTQNGTYRFIIPCLMTGPLYFISAVSVLLTDESLRGETDKEESIDEKGLTKETQSERSV</sequence>
<evidence type="ECO:0000313" key="5">
    <source>
        <dbReference type="Proteomes" id="UP000001861"/>
    </source>
</evidence>
<feature type="domain" description="DUF6534" evidence="3">
    <location>
        <begin position="177"/>
        <end position="260"/>
    </location>
</feature>
<feature type="transmembrane region" description="Helical" evidence="2">
    <location>
        <begin position="238"/>
        <end position="261"/>
    </location>
</feature>
<evidence type="ECO:0000256" key="1">
    <source>
        <dbReference type="SAM" id="MobiDB-lite"/>
    </source>
</evidence>
<feature type="transmembrane region" description="Helical" evidence="2">
    <location>
        <begin position="127"/>
        <end position="149"/>
    </location>
</feature>
<evidence type="ECO:0000313" key="4">
    <source>
        <dbReference type="EMBL" id="EAU80984.2"/>
    </source>
</evidence>
<protein>
    <recommendedName>
        <fullName evidence="3">DUF6534 domain-containing protein</fullName>
    </recommendedName>
</protein>
<proteinExistence type="predicted"/>
<keyword evidence="2" id="KW-1133">Transmembrane helix</keyword>
<dbReference type="KEGG" id="cci:CC1G_03160"/>
<feature type="transmembrane region" description="Helical" evidence="2">
    <location>
        <begin position="47"/>
        <end position="72"/>
    </location>
</feature>
<dbReference type="OrthoDB" id="3053610at2759"/>
<dbReference type="RefSeq" id="XP_001840931.2">
    <property type="nucleotide sequence ID" value="XM_001840879.2"/>
</dbReference>
<feature type="transmembrane region" description="Helical" evidence="2">
    <location>
        <begin position="92"/>
        <end position="115"/>
    </location>
</feature>
<dbReference type="EMBL" id="AACS02000008">
    <property type="protein sequence ID" value="EAU80984.2"/>
    <property type="molecule type" value="Genomic_DNA"/>
</dbReference>
<dbReference type="PANTHER" id="PTHR40465">
    <property type="entry name" value="CHROMOSOME 1, WHOLE GENOME SHOTGUN SEQUENCE"/>
    <property type="match status" value="1"/>
</dbReference>
<dbReference type="Pfam" id="PF20152">
    <property type="entry name" value="DUF6534"/>
    <property type="match status" value="1"/>
</dbReference>
<keyword evidence="2" id="KW-0812">Transmembrane</keyword>
<dbReference type="Proteomes" id="UP000001861">
    <property type="component" value="Unassembled WGS sequence"/>
</dbReference>
<feature type="transmembrane region" description="Helical" evidence="2">
    <location>
        <begin position="12"/>
        <end position="35"/>
    </location>
</feature>
<dbReference type="VEuPathDB" id="FungiDB:CC1G_03160"/>
<comment type="caution">
    <text evidence="4">The sequence shown here is derived from an EMBL/GenBank/DDBJ whole genome shotgun (WGS) entry which is preliminary data.</text>
</comment>
<feature type="transmembrane region" description="Helical" evidence="2">
    <location>
        <begin position="205"/>
        <end position="232"/>
    </location>
</feature>
<dbReference type="InParanoid" id="A8PF54"/>
<dbReference type="AlphaFoldDB" id="A8PF54"/>